<gene>
    <name evidence="1" type="ORF">RHMOL_Rhmol06G0165900</name>
</gene>
<protein>
    <submittedName>
        <fullName evidence="1">Uncharacterized protein</fullName>
    </submittedName>
</protein>
<name>A0ACC0NDM0_RHOML</name>
<organism evidence="1 2">
    <name type="scientific">Rhododendron molle</name>
    <name type="common">Chinese azalea</name>
    <name type="synonym">Azalea mollis</name>
    <dbReference type="NCBI Taxonomy" id="49168"/>
    <lineage>
        <taxon>Eukaryota</taxon>
        <taxon>Viridiplantae</taxon>
        <taxon>Streptophyta</taxon>
        <taxon>Embryophyta</taxon>
        <taxon>Tracheophyta</taxon>
        <taxon>Spermatophyta</taxon>
        <taxon>Magnoliopsida</taxon>
        <taxon>eudicotyledons</taxon>
        <taxon>Gunneridae</taxon>
        <taxon>Pentapetalae</taxon>
        <taxon>asterids</taxon>
        <taxon>Ericales</taxon>
        <taxon>Ericaceae</taxon>
        <taxon>Ericoideae</taxon>
        <taxon>Rhodoreae</taxon>
        <taxon>Rhododendron</taxon>
    </lineage>
</organism>
<dbReference type="Proteomes" id="UP001062846">
    <property type="component" value="Chromosome 6"/>
</dbReference>
<sequence length="338" mass="37225">MKYSEVVECARSVEIPKESQRNRGVWEPKQSAITVSSSGTFGSQRRKRPRESSSATQSQPIVRASTVSSGVRGDHSRPAVMCHRCGKLGHFRADCRSKECYVCGEFSHLAKDCPRRVRGARSELVSVQQPSSGHGFGQQSFRGTQRQQQPHFCQTTTVQGSQNERGASSSSPSQASGQRGGFVQNQTTQGRAFAITSAIPSPPVTSHAPGASAVRGTFLLFNSFAKVLFDSGASHSFIVASFVYALELETKSLNPPLFIETPLGGRTPLDRLCRDCELVIHDRRFTFDFIVLGMSGFDLILGMDWLSMFHATIDCFKHRVRICPPEGACFEFFVDFKV</sequence>
<comment type="caution">
    <text evidence="1">The sequence shown here is derived from an EMBL/GenBank/DDBJ whole genome shotgun (WGS) entry which is preliminary data.</text>
</comment>
<evidence type="ECO:0000313" key="2">
    <source>
        <dbReference type="Proteomes" id="UP001062846"/>
    </source>
</evidence>
<proteinExistence type="predicted"/>
<keyword evidence="2" id="KW-1185">Reference proteome</keyword>
<dbReference type="EMBL" id="CM046393">
    <property type="protein sequence ID" value="KAI8551189.1"/>
    <property type="molecule type" value="Genomic_DNA"/>
</dbReference>
<evidence type="ECO:0000313" key="1">
    <source>
        <dbReference type="EMBL" id="KAI8551189.1"/>
    </source>
</evidence>
<accession>A0ACC0NDM0</accession>
<reference evidence="1" key="1">
    <citation type="submission" date="2022-02" db="EMBL/GenBank/DDBJ databases">
        <title>Plant Genome Project.</title>
        <authorList>
            <person name="Zhang R.-G."/>
        </authorList>
    </citation>
    <scope>NUCLEOTIDE SEQUENCE</scope>
    <source>
        <strain evidence="1">AT1</strain>
    </source>
</reference>